<dbReference type="Proteomes" id="UP001310290">
    <property type="component" value="Unassembled WGS sequence"/>
</dbReference>
<feature type="domain" description="PPM-type phosphatase" evidence="3">
    <location>
        <begin position="110"/>
        <end position="314"/>
    </location>
</feature>
<reference evidence="4" key="1">
    <citation type="submission" date="2023-04" db="EMBL/GenBank/DDBJ databases">
        <title>Genomic diversity of scab-causing Streptomyces spp. in the province of Quebec, Canada.</title>
        <authorList>
            <person name="Biessy A."/>
            <person name="Cadieux M."/>
            <person name="Ciotola M."/>
            <person name="Filion M."/>
        </authorList>
    </citation>
    <scope>NUCLEOTIDE SEQUENCE</scope>
    <source>
        <strain evidence="4">B21-115</strain>
    </source>
</reference>
<feature type="region of interest" description="Disordered" evidence="2">
    <location>
        <begin position="1"/>
        <end position="35"/>
    </location>
</feature>
<dbReference type="SUPFAM" id="SSF81606">
    <property type="entry name" value="PP2C-like"/>
    <property type="match status" value="1"/>
</dbReference>
<accession>A0ABU8AZG3</accession>
<organism evidence="4 5">
    <name type="scientific">Streptomyces bottropensis</name>
    <dbReference type="NCBI Taxonomy" id="42235"/>
    <lineage>
        <taxon>Bacteria</taxon>
        <taxon>Bacillati</taxon>
        <taxon>Actinomycetota</taxon>
        <taxon>Actinomycetes</taxon>
        <taxon>Kitasatosporales</taxon>
        <taxon>Streptomycetaceae</taxon>
        <taxon>Streptomyces</taxon>
    </lineage>
</organism>
<gene>
    <name evidence="4" type="ORF">QBA35_36330</name>
</gene>
<dbReference type="GO" id="GO:0004722">
    <property type="term" value="F:protein serine/threonine phosphatase activity"/>
    <property type="evidence" value="ECO:0007669"/>
    <property type="project" value="UniProtKB-EC"/>
</dbReference>
<comment type="caution">
    <text evidence="4">The sequence shown here is derived from an EMBL/GenBank/DDBJ whole genome shotgun (WGS) entry which is preliminary data.</text>
</comment>
<feature type="compositionally biased region" description="Low complexity" evidence="2">
    <location>
        <begin position="322"/>
        <end position="342"/>
    </location>
</feature>
<evidence type="ECO:0000256" key="2">
    <source>
        <dbReference type="SAM" id="MobiDB-lite"/>
    </source>
</evidence>
<dbReference type="InterPro" id="IPR036457">
    <property type="entry name" value="PPM-type-like_dom_sf"/>
</dbReference>
<dbReference type="PANTHER" id="PTHR43156">
    <property type="entry name" value="STAGE II SPORULATION PROTEIN E-RELATED"/>
    <property type="match status" value="1"/>
</dbReference>
<dbReference type="InterPro" id="IPR052016">
    <property type="entry name" value="Bact_Sigma-Reg"/>
</dbReference>
<dbReference type="SMART" id="SM00331">
    <property type="entry name" value="PP2C_SIG"/>
    <property type="match status" value="1"/>
</dbReference>
<protein>
    <submittedName>
        <fullName evidence="4">PP2C family protein-serine/threonine phosphatase</fullName>
        <ecNumber evidence="4">3.1.3.16</ecNumber>
    </submittedName>
</protein>
<evidence type="ECO:0000313" key="4">
    <source>
        <dbReference type="EMBL" id="MEH0638674.1"/>
    </source>
</evidence>
<name>A0ABU8AZG3_9ACTN</name>
<dbReference type="Gene3D" id="3.60.40.10">
    <property type="entry name" value="PPM-type phosphatase domain"/>
    <property type="match status" value="1"/>
</dbReference>
<keyword evidence="5" id="KW-1185">Reference proteome</keyword>
<dbReference type="Pfam" id="PF07228">
    <property type="entry name" value="SpoIIE"/>
    <property type="match status" value="1"/>
</dbReference>
<dbReference type="InterPro" id="IPR001932">
    <property type="entry name" value="PPM-type_phosphatase-like_dom"/>
</dbReference>
<feature type="region of interest" description="Disordered" evidence="2">
    <location>
        <begin position="316"/>
        <end position="342"/>
    </location>
</feature>
<sequence>MPPLQPEDNGLPAGAGGWTDLDRPSRADGSLPQEASDAVPLALSLDADGVQLGMLIVHGSHTSSASAHVTAVAQQIAQALRRAGLHEHEHRVAERLQLSLLPQLPHLPGLETATCYAPSSDLLSVGGDWYGVYDVDADHIGLSIGDVVGHGLHEATVMAQTTAALRNIVPRCGTDPAAVLDELNTFLGRYHPERMATACYLVFNRPTRTLTYATAGHPPPLLIHADGTSVYLNHATSPPLGPVRGVRYRQAGTTVAESDTLLLCTDGLIERRREDLAVGMERLTEFARTTSGLDITELCDRFSGRTRCKRVGCRHRPEVSRAKSTPTSTTSSRVTPAWRPAF</sequence>
<evidence type="ECO:0000256" key="1">
    <source>
        <dbReference type="ARBA" id="ARBA00022801"/>
    </source>
</evidence>
<dbReference type="PANTHER" id="PTHR43156:SF2">
    <property type="entry name" value="STAGE II SPORULATION PROTEIN E"/>
    <property type="match status" value="1"/>
</dbReference>
<evidence type="ECO:0000313" key="5">
    <source>
        <dbReference type="Proteomes" id="UP001310290"/>
    </source>
</evidence>
<proteinExistence type="predicted"/>
<keyword evidence="1 4" id="KW-0378">Hydrolase</keyword>
<dbReference type="RefSeq" id="WP_334661314.1">
    <property type="nucleotide sequence ID" value="NZ_JARULZ010000002.1"/>
</dbReference>
<dbReference type="EC" id="3.1.3.16" evidence="4"/>
<evidence type="ECO:0000259" key="3">
    <source>
        <dbReference type="SMART" id="SM00331"/>
    </source>
</evidence>
<dbReference type="EMBL" id="JARULZ010000002">
    <property type="protein sequence ID" value="MEH0638674.1"/>
    <property type="molecule type" value="Genomic_DNA"/>
</dbReference>